<dbReference type="GO" id="GO:0003723">
    <property type="term" value="F:RNA binding"/>
    <property type="evidence" value="ECO:0007669"/>
    <property type="project" value="InterPro"/>
</dbReference>
<dbReference type="PANTHER" id="PTHR39209:SF2">
    <property type="entry name" value="CYTOPLASMIC PROTEIN"/>
    <property type="match status" value="1"/>
</dbReference>
<dbReference type="PANTHER" id="PTHR39209">
    <property type="match status" value="1"/>
</dbReference>
<protein>
    <recommendedName>
        <fullName evidence="1">B3/B4 tRNA-binding domain-containing protein</fullName>
    </recommendedName>
</protein>
<dbReference type="Proteomes" id="UP000824262">
    <property type="component" value="Unassembled WGS sequence"/>
</dbReference>
<feature type="domain" description="B3/B4 tRNA-binding" evidence="1">
    <location>
        <begin position="73"/>
        <end position="217"/>
    </location>
</feature>
<sequence>MLFSVEKSVFGCFPGMKIVCVAARGVGEAVNGEAVSRLLAEGWKTAGEAAAAHGNPQSHPYVLPWVEHMKEAGAPRKKFPSSIEALLKRAGKGGEPFRIQPAVDFYNAVSLSCLVPAGGFDIDQLENGLELRFSRDGDRFQALDSDTEEAIPAGEISYADGDIIVTRHFVWKQSKHALINPVTRNIVFVSEIPGELPEETTGIVAGKITDGLRECFGVEAAAQIVDEDNSSVEIA</sequence>
<organism evidence="2 3">
    <name type="scientific">Candidatus Scatomorpha intestinavium</name>
    <dbReference type="NCBI Taxonomy" id="2840922"/>
    <lineage>
        <taxon>Bacteria</taxon>
        <taxon>Bacillati</taxon>
        <taxon>Bacillota</taxon>
        <taxon>Clostridia</taxon>
        <taxon>Eubacteriales</taxon>
        <taxon>Candidatus Scatomorpha</taxon>
    </lineage>
</organism>
<dbReference type="SUPFAM" id="SSF56037">
    <property type="entry name" value="PheT/TilS domain"/>
    <property type="match status" value="1"/>
</dbReference>
<dbReference type="EMBL" id="DVGA01000056">
    <property type="protein sequence ID" value="HIQ78758.1"/>
    <property type="molecule type" value="Genomic_DNA"/>
</dbReference>
<evidence type="ECO:0000313" key="2">
    <source>
        <dbReference type="EMBL" id="HIQ78758.1"/>
    </source>
</evidence>
<comment type="caution">
    <text evidence="2">The sequence shown here is derived from an EMBL/GenBank/DDBJ whole genome shotgun (WGS) entry which is preliminary data.</text>
</comment>
<accession>A0A9D1CST8</accession>
<dbReference type="Gene3D" id="3.50.40.10">
    <property type="entry name" value="Phenylalanyl-trna Synthetase, Chain B, domain 3"/>
    <property type="match status" value="1"/>
</dbReference>
<name>A0A9D1CST8_9FIRM</name>
<dbReference type="Pfam" id="PF03483">
    <property type="entry name" value="B3_4"/>
    <property type="match status" value="1"/>
</dbReference>
<dbReference type="InterPro" id="IPR020825">
    <property type="entry name" value="Phe-tRNA_synthase-like_B3/B4"/>
</dbReference>
<proteinExistence type="predicted"/>
<dbReference type="InterPro" id="IPR005146">
    <property type="entry name" value="B3/B4_tRNA-bd"/>
</dbReference>
<reference evidence="2" key="1">
    <citation type="submission" date="2020-10" db="EMBL/GenBank/DDBJ databases">
        <authorList>
            <person name="Gilroy R."/>
        </authorList>
    </citation>
    <scope>NUCLEOTIDE SEQUENCE</scope>
    <source>
        <strain evidence="2">ChiBcolR7-354</strain>
    </source>
</reference>
<dbReference type="AlphaFoldDB" id="A0A9D1CST8"/>
<reference evidence="2" key="2">
    <citation type="journal article" date="2021" name="PeerJ">
        <title>Extensive microbial diversity within the chicken gut microbiome revealed by metagenomics and culture.</title>
        <authorList>
            <person name="Gilroy R."/>
            <person name="Ravi A."/>
            <person name="Getino M."/>
            <person name="Pursley I."/>
            <person name="Horton D.L."/>
            <person name="Alikhan N.F."/>
            <person name="Baker D."/>
            <person name="Gharbi K."/>
            <person name="Hall N."/>
            <person name="Watson M."/>
            <person name="Adriaenssens E.M."/>
            <person name="Foster-Nyarko E."/>
            <person name="Jarju S."/>
            <person name="Secka A."/>
            <person name="Antonio M."/>
            <person name="Oren A."/>
            <person name="Chaudhuri R.R."/>
            <person name="La Ragione R."/>
            <person name="Hildebrand F."/>
            <person name="Pallen M.J."/>
        </authorList>
    </citation>
    <scope>NUCLEOTIDE SEQUENCE</scope>
    <source>
        <strain evidence="2">ChiBcolR7-354</strain>
    </source>
</reference>
<dbReference type="SMART" id="SM00873">
    <property type="entry name" value="B3_4"/>
    <property type="match status" value="1"/>
</dbReference>
<gene>
    <name evidence="2" type="ORF">IAB77_05805</name>
</gene>
<evidence type="ECO:0000259" key="1">
    <source>
        <dbReference type="SMART" id="SM00873"/>
    </source>
</evidence>
<dbReference type="GO" id="GO:0004826">
    <property type="term" value="F:phenylalanine-tRNA ligase activity"/>
    <property type="evidence" value="ECO:0007669"/>
    <property type="project" value="InterPro"/>
</dbReference>
<evidence type="ECO:0000313" key="3">
    <source>
        <dbReference type="Proteomes" id="UP000824262"/>
    </source>
</evidence>